<accession>A0A813CCV8</accession>
<dbReference type="OrthoDB" id="419598at2759"/>
<dbReference type="InterPro" id="IPR036291">
    <property type="entry name" value="NAD(P)-bd_dom_sf"/>
</dbReference>
<dbReference type="AlphaFoldDB" id="A0A813CCV8"/>
<dbReference type="GO" id="GO:0009507">
    <property type="term" value="C:chloroplast"/>
    <property type="evidence" value="ECO:0007669"/>
    <property type="project" value="TreeGrafter"/>
</dbReference>
<reference evidence="3" key="1">
    <citation type="submission" date="2021-02" db="EMBL/GenBank/DDBJ databases">
        <authorList>
            <person name="Dougan E. K."/>
            <person name="Rhodes N."/>
            <person name="Thang M."/>
            <person name="Chan C."/>
        </authorList>
    </citation>
    <scope>NUCLEOTIDE SEQUENCE</scope>
</reference>
<dbReference type="PANTHER" id="PTHR14194">
    <property type="entry name" value="NITROGEN METABOLIC REGULATION PROTEIN NMR-RELATED"/>
    <property type="match status" value="1"/>
</dbReference>
<feature type="domain" description="NAD(P)-binding" evidence="2">
    <location>
        <begin position="27"/>
        <end position="193"/>
    </location>
</feature>
<proteinExistence type="predicted"/>
<dbReference type="Pfam" id="PF13460">
    <property type="entry name" value="NAD_binding_10"/>
    <property type="match status" value="1"/>
</dbReference>
<keyword evidence="4" id="KW-1185">Reference proteome</keyword>
<feature type="signal peptide" evidence="1">
    <location>
        <begin position="1"/>
        <end position="18"/>
    </location>
</feature>
<name>A0A813CCV8_9DINO</name>
<sequence length="195" mass="20721">MRAFAPILAGFFVQQVWATKPAVVVSGATGRTGSLVYKDLKATGQYEVRAFVRNATKAKAVLGCTSCNETEGIFVGDVSEPETLKAVMAGADTLVITTSSVPVCTGSLPFPMKKCHYPKGGEPKEVDWLGTKAQIDAFGFSGGSMATKQLLYVSTMGTTTPDNFLDKLDKGWTSFYHLQAEADVMSSGIPFTIAA</sequence>
<dbReference type="Gene3D" id="3.40.50.720">
    <property type="entry name" value="NAD(P)-binding Rossmann-like Domain"/>
    <property type="match status" value="1"/>
</dbReference>
<protein>
    <submittedName>
        <fullName evidence="3">SARED1 protein</fullName>
    </submittedName>
</protein>
<comment type="caution">
    <text evidence="3">The sequence shown here is derived from an EMBL/GenBank/DDBJ whole genome shotgun (WGS) entry which is preliminary data.</text>
</comment>
<dbReference type="InterPro" id="IPR044163">
    <property type="entry name" value="SARED1-like"/>
</dbReference>
<gene>
    <name evidence="3" type="primary">SARED1</name>
    <name evidence="3" type="ORF">SNEC2469_LOCUS34346</name>
</gene>
<dbReference type="PANTHER" id="PTHR14194:SF86">
    <property type="entry name" value="OS05G0110300 PROTEIN"/>
    <property type="match status" value="1"/>
</dbReference>
<dbReference type="GO" id="GO:0016491">
    <property type="term" value="F:oxidoreductase activity"/>
    <property type="evidence" value="ECO:0007669"/>
    <property type="project" value="InterPro"/>
</dbReference>
<evidence type="ECO:0000313" key="3">
    <source>
        <dbReference type="EMBL" id="CAE7941619.1"/>
    </source>
</evidence>
<dbReference type="EMBL" id="CAJNJA010094452">
    <property type="protein sequence ID" value="CAE7941619.1"/>
    <property type="molecule type" value="Genomic_DNA"/>
</dbReference>
<evidence type="ECO:0000256" key="1">
    <source>
        <dbReference type="SAM" id="SignalP"/>
    </source>
</evidence>
<dbReference type="SUPFAM" id="SSF51735">
    <property type="entry name" value="NAD(P)-binding Rossmann-fold domains"/>
    <property type="match status" value="1"/>
</dbReference>
<evidence type="ECO:0000313" key="4">
    <source>
        <dbReference type="Proteomes" id="UP000601435"/>
    </source>
</evidence>
<dbReference type="InterPro" id="IPR016040">
    <property type="entry name" value="NAD(P)-bd_dom"/>
</dbReference>
<feature type="chain" id="PRO_5032639091" evidence="1">
    <location>
        <begin position="19"/>
        <end position="195"/>
    </location>
</feature>
<dbReference type="Proteomes" id="UP000601435">
    <property type="component" value="Unassembled WGS sequence"/>
</dbReference>
<evidence type="ECO:0000259" key="2">
    <source>
        <dbReference type="Pfam" id="PF13460"/>
    </source>
</evidence>
<keyword evidence="1" id="KW-0732">Signal</keyword>
<organism evidence="3 4">
    <name type="scientific">Symbiodinium necroappetens</name>
    <dbReference type="NCBI Taxonomy" id="1628268"/>
    <lineage>
        <taxon>Eukaryota</taxon>
        <taxon>Sar</taxon>
        <taxon>Alveolata</taxon>
        <taxon>Dinophyceae</taxon>
        <taxon>Suessiales</taxon>
        <taxon>Symbiodiniaceae</taxon>
        <taxon>Symbiodinium</taxon>
    </lineage>
</organism>